<evidence type="ECO:0000313" key="3">
    <source>
        <dbReference type="EMBL" id="KAK5974881.1"/>
    </source>
</evidence>
<proteinExistence type="predicted"/>
<gene>
    <name evidence="3" type="ORF">GCK32_007629</name>
</gene>
<accession>A0AAN8IIK7</accession>
<evidence type="ECO:0000313" key="4">
    <source>
        <dbReference type="Proteomes" id="UP001331761"/>
    </source>
</evidence>
<comment type="caution">
    <text evidence="3">The sequence shown here is derived from an EMBL/GenBank/DDBJ whole genome shotgun (WGS) entry which is preliminary data.</text>
</comment>
<name>A0AAN8IIK7_TRICO</name>
<keyword evidence="4" id="KW-1185">Reference proteome</keyword>
<evidence type="ECO:0000256" key="2">
    <source>
        <dbReference type="SAM" id="SignalP"/>
    </source>
</evidence>
<keyword evidence="2" id="KW-0732">Signal</keyword>
<protein>
    <submittedName>
        <fullName evidence="3">Uncharacterized protein</fullName>
    </submittedName>
</protein>
<dbReference type="AlphaFoldDB" id="A0AAN8IIK7"/>
<dbReference type="EMBL" id="WIXE01013695">
    <property type="protein sequence ID" value="KAK5974881.1"/>
    <property type="molecule type" value="Genomic_DNA"/>
</dbReference>
<feature type="region of interest" description="Disordered" evidence="1">
    <location>
        <begin position="199"/>
        <end position="224"/>
    </location>
</feature>
<feature type="signal peptide" evidence="2">
    <location>
        <begin position="1"/>
        <end position="18"/>
    </location>
</feature>
<feature type="chain" id="PRO_5042874513" evidence="2">
    <location>
        <begin position="19"/>
        <end position="224"/>
    </location>
</feature>
<evidence type="ECO:0000256" key="1">
    <source>
        <dbReference type="SAM" id="MobiDB-lite"/>
    </source>
</evidence>
<organism evidence="3 4">
    <name type="scientific">Trichostrongylus colubriformis</name>
    <name type="common">Black scour worm</name>
    <dbReference type="NCBI Taxonomy" id="6319"/>
    <lineage>
        <taxon>Eukaryota</taxon>
        <taxon>Metazoa</taxon>
        <taxon>Ecdysozoa</taxon>
        <taxon>Nematoda</taxon>
        <taxon>Chromadorea</taxon>
        <taxon>Rhabditida</taxon>
        <taxon>Rhabditina</taxon>
        <taxon>Rhabditomorpha</taxon>
        <taxon>Strongyloidea</taxon>
        <taxon>Trichostrongylidae</taxon>
        <taxon>Trichostrongylus</taxon>
    </lineage>
</organism>
<dbReference type="Proteomes" id="UP001331761">
    <property type="component" value="Unassembled WGS sequence"/>
</dbReference>
<feature type="compositionally biased region" description="Acidic residues" evidence="1">
    <location>
        <begin position="204"/>
        <end position="217"/>
    </location>
</feature>
<sequence>MLRSILGLLAIGVVLVYSKKCVDGKHNVIKVSDTSNFKGKVRVKMEIGTYDEDKKPICASGRPQITIPGYLKVLKGKYKIYEKVKGTKRKPLTLAFTVDKDSVTVGTLCDKGVTKKDDLVPRELCNLDLCIFETLCDFFSTKTNGAVDVVPLLGQEFFHLRRSGFADLITGDWRVSVDLMHGEEKLAGLRLESYNDPWVKVEEQEGTDAEEDDEGEETEKHDEL</sequence>
<reference evidence="3 4" key="1">
    <citation type="submission" date="2019-10" db="EMBL/GenBank/DDBJ databases">
        <title>Assembly and Annotation for the nematode Trichostrongylus colubriformis.</title>
        <authorList>
            <person name="Martin J."/>
        </authorList>
    </citation>
    <scope>NUCLEOTIDE SEQUENCE [LARGE SCALE GENOMIC DNA]</scope>
    <source>
        <strain evidence="3">G859</strain>
        <tissue evidence="3">Whole worm</tissue>
    </source>
</reference>